<dbReference type="Proteomes" id="UP000319499">
    <property type="component" value="Unassembled WGS sequence"/>
</dbReference>
<proteinExistence type="predicted"/>
<evidence type="ECO:0000259" key="1">
    <source>
        <dbReference type="Pfam" id="PF13568"/>
    </source>
</evidence>
<comment type="caution">
    <text evidence="2">The sequence shown here is derived from an EMBL/GenBank/DDBJ whole genome shotgun (WGS) entry which is preliminary data.</text>
</comment>
<dbReference type="AlphaFoldDB" id="A0A563D8S3"/>
<dbReference type="OrthoDB" id="947434at2"/>
<evidence type="ECO:0000313" key="2">
    <source>
        <dbReference type="EMBL" id="TWP26595.1"/>
    </source>
</evidence>
<gene>
    <name evidence="2" type="ORF">ETU09_08515</name>
</gene>
<dbReference type="Pfam" id="PF13568">
    <property type="entry name" value="OMP_b-brl_2"/>
    <property type="match status" value="1"/>
</dbReference>
<protein>
    <submittedName>
        <fullName evidence="2">PorT family protein</fullName>
    </submittedName>
</protein>
<evidence type="ECO:0000313" key="3">
    <source>
        <dbReference type="Proteomes" id="UP000319499"/>
    </source>
</evidence>
<dbReference type="RefSeq" id="WP_146263015.1">
    <property type="nucleotide sequence ID" value="NZ_SELG01000041.1"/>
</dbReference>
<feature type="domain" description="Outer membrane protein beta-barrel" evidence="1">
    <location>
        <begin position="21"/>
        <end position="188"/>
    </location>
</feature>
<dbReference type="InterPro" id="IPR025665">
    <property type="entry name" value="Beta-barrel_OMP_2"/>
</dbReference>
<organism evidence="2 3">
    <name type="scientific">Apibacter muscae</name>
    <dbReference type="NCBI Taxonomy" id="2509004"/>
    <lineage>
        <taxon>Bacteria</taxon>
        <taxon>Pseudomonadati</taxon>
        <taxon>Bacteroidota</taxon>
        <taxon>Flavobacteriia</taxon>
        <taxon>Flavobacteriales</taxon>
        <taxon>Weeksellaceae</taxon>
        <taxon>Apibacter</taxon>
    </lineage>
</organism>
<sequence>MKNKFILLNLFVISFFNVKSQAQNRFGVKTNLQFTNVTNVHEDSKIRNFGLGIGFFSQVPMNDYNDRFFLRPELFYSQQGGEQNKDNHLIKFYQNYLNINLLLKYYFPDQIFMSRQGCACHMKTNHEFFIEAGPQFGYILSENNKYLDDLEFGGSTKFDLSLGIGAGISIRRKFEFSLRYNYGLTDTYRFYPKQNSTTNLAFSISYFFGREA</sequence>
<reference evidence="2 3" key="1">
    <citation type="submission" date="2019-02" db="EMBL/GenBank/DDBJ databases">
        <title>Apibacter muscae sp. nov.: a novel member of the house fly microbiota.</title>
        <authorList>
            <person name="Park R."/>
        </authorList>
    </citation>
    <scope>NUCLEOTIDE SEQUENCE [LARGE SCALE GENOMIC DNA]</scope>
    <source>
        <strain evidence="2 3">AL1</strain>
    </source>
</reference>
<accession>A0A563D8S3</accession>
<keyword evidence="3" id="KW-1185">Reference proteome</keyword>
<name>A0A563D8S3_9FLAO</name>
<dbReference type="EMBL" id="SELH01000025">
    <property type="protein sequence ID" value="TWP26595.1"/>
    <property type="molecule type" value="Genomic_DNA"/>
</dbReference>